<evidence type="ECO:0000256" key="1">
    <source>
        <dbReference type="ARBA" id="ARBA00000085"/>
    </source>
</evidence>
<dbReference type="Proteomes" id="UP000182680">
    <property type="component" value="Unassembled WGS sequence"/>
</dbReference>
<evidence type="ECO:0000259" key="9">
    <source>
        <dbReference type="PROSITE" id="PS50110"/>
    </source>
</evidence>
<dbReference type="SUPFAM" id="SSF55785">
    <property type="entry name" value="PYP-like sensor domain (PAS domain)"/>
    <property type="match status" value="1"/>
</dbReference>
<keyword evidence="4" id="KW-0808">Transferase</keyword>
<dbReference type="InterPro" id="IPR003661">
    <property type="entry name" value="HisK_dim/P_dom"/>
</dbReference>
<dbReference type="SUPFAM" id="SSF55781">
    <property type="entry name" value="GAF domain-like"/>
    <property type="match status" value="1"/>
</dbReference>
<dbReference type="PROSITE" id="PS50109">
    <property type="entry name" value="HIS_KIN"/>
    <property type="match status" value="1"/>
</dbReference>
<dbReference type="Gene3D" id="3.40.50.2300">
    <property type="match status" value="1"/>
</dbReference>
<dbReference type="SUPFAM" id="SSF47384">
    <property type="entry name" value="Homodimeric domain of signal transducing histidine kinase"/>
    <property type="match status" value="1"/>
</dbReference>
<dbReference type="Pfam" id="PF00072">
    <property type="entry name" value="Response_reg"/>
    <property type="match status" value="1"/>
</dbReference>
<dbReference type="Gene3D" id="1.10.287.130">
    <property type="match status" value="1"/>
</dbReference>
<dbReference type="CDD" id="cd00082">
    <property type="entry name" value="HisKA"/>
    <property type="match status" value="1"/>
</dbReference>
<keyword evidence="3 7" id="KW-0597">Phosphoprotein</keyword>
<evidence type="ECO:0000313" key="10">
    <source>
        <dbReference type="EMBL" id="SFW37590.1"/>
    </source>
</evidence>
<dbReference type="PROSITE" id="PS50110">
    <property type="entry name" value="RESPONSE_REGULATORY"/>
    <property type="match status" value="1"/>
</dbReference>
<comment type="catalytic activity">
    <reaction evidence="1">
        <text>ATP + protein L-histidine = ADP + protein N-phospho-L-histidine.</text>
        <dbReference type="EC" id="2.7.13.3"/>
    </reaction>
</comment>
<dbReference type="CDD" id="cd16922">
    <property type="entry name" value="HATPase_EvgS-ArcB-TorS-like"/>
    <property type="match status" value="1"/>
</dbReference>
<organism evidence="10 11">
    <name type="scientific">Desulfovibrio desulfuricans</name>
    <dbReference type="NCBI Taxonomy" id="876"/>
    <lineage>
        <taxon>Bacteria</taxon>
        <taxon>Pseudomonadati</taxon>
        <taxon>Thermodesulfobacteriota</taxon>
        <taxon>Desulfovibrionia</taxon>
        <taxon>Desulfovibrionales</taxon>
        <taxon>Desulfovibrionaceae</taxon>
        <taxon>Desulfovibrio</taxon>
    </lineage>
</organism>
<dbReference type="InterPro" id="IPR029016">
    <property type="entry name" value="GAF-like_dom_sf"/>
</dbReference>
<dbReference type="InterPro" id="IPR036097">
    <property type="entry name" value="HisK_dim/P_sf"/>
</dbReference>
<dbReference type="PANTHER" id="PTHR45339">
    <property type="entry name" value="HYBRID SIGNAL TRANSDUCTION HISTIDINE KINASE J"/>
    <property type="match status" value="1"/>
</dbReference>
<evidence type="ECO:0000256" key="2">
    <source>
        <dbReference type="ARBA" id="ARBA00012438"/>
    </source>
</evidence>
<dbReference type="PANTHER" id="PTHR45339:SF1">
    <property type="entry name" value="HYBRID SIGNAL TRANSDUCTION HISTIDINE KINASE J"/>
    <property type="match status" value="1"/>
</dbReference>
<dbReference type="InterPro" id="IPR004358">
    <property type="entry name" value="Sig_transdc_His_kin-like_C"/>
</dbReference>
<dbReference type="Pfam" id="PF02518">
    <property type="entry name" value="HATPase_c"/>
    <property type="match status" value="1"/>
</dbReference>
<accession>A0AA94L1V2</accession>
<dbReference type="SUPFAM" id="SSF52172">
    <property type="entry name" value="CheY-like"/>
    <property type="match status" value="1"/>
</dbReference>
<dbReference type="InterPro" id="IPR005467">
    <property type="entry name" value="His_kinase_dom"/>
</dbReference>
<dbReference type="SUPFAM" id="SSF55874">
    <property type="entry name" value="ATPase domain of HSP90 chaperone/DNA topoisomerase II/histidine kinase"/>
    <property type="match status" value="1"/>
</dbReference>
<dbReference type="Gene3D" id="3.30.565.10">
    <property type="entry name" value="Histidine kinase-like ATPase, C-terminal domain"/>
    <property type="match status" value="1"/>
</dbReference>
<dbReference type="CDD" id="cd17546">
    <property type="entry name" value="REC_hyHK_CKI1_RcsC-like"/>
    <property type="match status" value="1"/>
</dbReference>
<evidence type="ECO:0000256" key="7">
    <source>
        <dbReference type="PROSITE-ProRule" id="PRU00169"/>
    </source>
</evidence>
<dbReference type="InterPro" id="IPR001789">
    <property type="entry name" value="Sig_transdc_resp-reg_receiver"/>
</dbReference>
<dbReference type="EC" id="2.7.13.3" evidence="2"/>
<dbReference type="SMART" id="SM00387">
    <property type="entry name" value="HATPase_c"/>
    <property type="match status" value="1"/>
</dbReference>
<dbReference type="InterPro" id="IPR003594">
    <property type="entry name" value="HATPase_dom"/>
</dbReference>
<keyword evidence="5" id="KW-0418">Kinase</keyword>
<evidence type="ECO:0000256" key="4">
    <source>
        <dbReference type="ARBA" id="ARBA00022679"/>
    </source>
</evidence>
<keyword evidence="6" id="KW-0902">Two-component regulatory system</keyword>
<dbReference type="Gene3D" id="3.30.450.40">
    <property type="match status" value="1"/>
</dbReference>
<dbReference type="PRINTS" id="PR00344">
    <property type="entry name" value="BCTRLSENSOR"/>
</dbReference>
<evidence type="ECO:0000259" key="8">
    <source>
        <dbReference type="PROSITE" id="PS50109"/>
    </source>
</evidence>
<dbReference type="AlphaFoldDB" id="A0AA94L1V2"/>
<sequence length="685" mass="77053">MPVHSKAPDGPGVNPMILALEISSSALLHYHKAPFLHASLASMGETLHCGQVVLLEYANSRWAEPFVWTSSVPSAACPLPLPTLDDMAPLLDTFLQRKELCISDTGQMPEGPQKKFFLARQVRAALCIPIVHEGGLCGGICLTRRISGQGWSQDDVNICHLLSNILAMVLTHFRLYGRLRQKHKQLRDILDAFPNPVCIVDMETNRILFSNKSVAETFPTPQESEDDSCHKRLMGRDSPCPYCTTPIIRRTGEAYQWTYQNEVTNRTYTVVDKVIKWDNDRPVRLSISTDITDILRTRHEKQSAVIASQAKTEFLAHMSHEIRTPLNGIIGLTHLALQSGPDGELKEYLLKIRSSSTNLLAIINDVLDLSKIEANKMELENVNFMVEEVLDFVHTSVRFAMEQKGLEYQCHLDDDVPLKLWGDSLRLKQVLLNLMSNAVKFTARGKVGLRIHRQQDDDGDWLHFEVSDTGMGISHEYQQHLFDPYTQANSSISRRFGGTGLGLSICKRIAELMQGSLWCESRLGEGSRFHLRIPCTAARNIYCETSDEAHGVLPLQNAADLKILLVEDNEINQEIARAMLRHLDIECDLAHNGREAVHMALQTGYDMIFMDVYMPVMDGLHATREIRRNLPKAPHGKALPIIAMTAVAMPETMDEIMDSGMDDYLAKPFNLVTLRNKIVQWLGLC</sequence>
<dbReference type="SMART" id="SM00388">
    <property type="entry name" value="HisKA"/>
    <property type="match status" value="1"/>
</dbReference>
<dbReference type="FunFam" id="3.30.565.10:FF:000010">
    <property type="entry name" value="Sensor histidine kinase RcsC"/>
    <property type="match status" value="1"/>
</dbReference>
<dbReference type="GO" id="GO:0000155">
    <property type="term" value="F:phosphorelay sensor kinase activity"/>
    <property type="evidence" value="ECO:0007669"/>
    <property type="project" value="InterPro"/>
</dbReference>
<evidence type="ECO:0000313" key="11">
    <source>
        <dbReference type="Proteomes" id="UP000182680"/>
    </source>
</evidence>
<reference evidence="11" key="1">
    <citation type="submission" date="2016-11" db="EMBL/GenBank/DDBJ databases">
        <authorList>
            <person name="Jaros S."/>
            <person name="Januszkiewicz K."/>
            <person name="Wedrychowicz H."/>
        </authorList>
    </citation>
    <scope>NUCLEOTIDE SEQUENCE [LARGE SCALE GENOMIC DNA]</scope>
    <source>
        <strain evidence="11">DSM 7057</strain>
    </source>
</reference>
<gene>
    <name evidence="10" type="ORF">SAMN02910291_01063</name>
</gene>
<dbReference type="EMBL" id="FPIW01000013">
    <property type="protein sequence ID" value="SFW37590.1"/>
    <property type="molecule type" value="Genomic_DNA"/>
</dbReference>
<feature type="domain" description="Response regulatory" evidence="9">
    <location>
        <begin position="562"/>
        <end position="682"/>
    </location>
</feature>
<evidence type="ECO:0000256" key="5">
    <source>
        <dbReference type="ARBA" id="ARBA00022777"/>
    </source>
</evidence>
<dbReference type="SMART" id="SM00448">
    <property type="entry name" value="REC"/>
    <property type="match status" value="1"/>
</dbReference>
<feature type="modified residue" description="4-aspartylphosphate" evidence="7">
    <location>
        <position position="611"/>
    </location>
</feature>
<proteinExistence type="predicted"/>
<dbReference type="InterPro" id="IPR036890">
    <property type="entry name" value="HATPase_C_sf"/>
</dbReference>
<evidence type="ECO:0000256" key="6">
    <source>
        <dbReference type="ARBA" id="ARBA00023012"/>
    </source>
</evidence>
<comment type="caution">
    <text evidence="10">The sequence shown here is derived from an EMBL/GenBank/DDBJ whole genome shotgun (WGS) entry which is preliminary data.</text>
</comment>
<protein>
    <recommendedName>
        <fullName evidence="2">histidine kinase</fullName>
        <ecNumber evidence="2">2.7.13.3</ecNumber>
    </recommendedName>
</protein>
<dbReference type="InterPro" id="IPR011006">
    <property type="entry name" value="CheY-like_superfamily"/>
</dbReference>
<dbReference type="SMART" id="SM00065">
    <property type="entry name" value="GAF"/>
    <property type="match status" value="1"/>
</dbReference>
<dbReference type="Gene3D" id="3.30.450.20">
    <property type="entry name" value="PAS domain"/>
    <property type="match status" value="1"/>
</dbReference>
<dbReference type="RefSeq" id="WP_072311605.1">
    <property type="nucleotide sequence ID" value="NZ_FPIW01000013.1"/>
</dbReference>
<feature type="domain" description="Histidine kinase" evidence="8">
    <location>
        <begin position="317"/>
        <end position="537"/>
    </location>
</feature>
<dbReference type="Pfam" id="PF00512">
    <property type="entry name" value="HisKA"/>
    <property type="match status" value="1"/>
</dbReference>
<dbReference type="InterPro" id="IPR035965">
    <property type="entry name" value="PAS-like_dom_sf"/>
</dbReference>
<dbReference type="Pfam" id="PF01590">
    <property type="entry name" value="GAF"/>
    <property type="match status" value="1"/>
</dbReference>
<name>A0AA94L1V2_DESDE</name>
<evidence type="ECO:0000256" key="3">
    <source>
        <dbReference type="ARBA" id="ARBA00022553"/>
    </source>
</evidence>
<dbReference type="InterPro" id="IPR003018">
    <property type="entry name" value="GAF"/>
</dbReference>